<dbReference type="Proteomes" id="UP000272729">
    <property type="component" value="Unassembled WGS sequence"/>
</dbReference>
<proteinExistence type="predicted"/>
<gene>
    <name evidence="1" type="ORF">DFJ66_3279</name>
</gene>
<protein>
    <submittedName>
        <fullName evidence="1">Uncharacterized protein</fullName>
    </submittedName>
</protein>
<reference evidence="1 2" key="1">
    <citation type="submission" date="2018-10" db="EMBL/GenBank/DDBJ databases">
        <title>Sequencing the genomes of 1000 actinobacteria strains.</title>
        <authorList>
            <person name="Klenk H.-P."/>
        </authorList>
    </citation>
    <scope>NUCLEOTIDE SEQUENCE [LARGE SCALE GENOMIC DNA]</scope>
    <source>
        <strain evidence="1 2">DSM 43911</strain>
    </source>
</reference>
<dbReference type="EMBL" id="RBXR01000001">
    <property type="protein sequence ID" value="RKT70038.1"/>
    <property type="molecule type" value="Genomic_DNA"/>
</dbReference>
<comment type="caution">
    <text evidence="1">The sequence shown here is derived from an EMBL/GenBank/DDBJ whole genome shotgun (WGS) entry which is preliminary data.</text>
</comment>
<evidence type="ECO:0000313" key="1">
    <source>
        <dbReference type="EMBL" id="RKT70038.1"/>
    </source>
</evidence>
<dbReference type="OrthoDB" id="4290974at2"/>
<dbReference type="AlphaFoldDB" id="A0A495XER6"/>
<name>A0A495XER6_9PSEU</name>
<organism evidence="1 2">
    <name type="scientific">Saccharothrix variisporea</name>
    <dbReference type="NCBI Taxonomy" id="543527"/>
    <lineage>
        <taxon>Bacteria</taxon>
        <taxon>Bacillati</taxon>
        <taxon>Actinomycetota</taxon>
        <taxon>Actinomycetes</taxon>
        <taxon>Pseudonocardiales</taxon>
        <taxon>Pseudonocardiaceae</taxon>
        <taxon>Saccharothrix</taxon>
    </lineage>
</organism>
<accession>A0A495XER6</accession>
<dbReference type="InterPro" id="IPR046193">
    <property type="entry name" value="DUF6221"/>
</dbReference>
<dbReference type="Pfam" id="PF19730">
    <property type="entry name" value="DUF6221"/>
    <property type="match status" value="1"/>
</dbReference>
<dbReference type="RefSeq" id="WP_121231250.1">
    <property type="nucleotide sequence ID" value="NZ_JBIUBA010000010.1"/>
</dbReference>
<evidence type="ECO:0000313" key="2">
    <source>
        <dbReference type="Proteomes" id="UP000272729"/>
    </source>
</evidence>
<sequence length="114" mass="12918">MRDDLVAFIDARLDEDADLARRCDGGDDCGQWVARGHTVDFCQVDLPGFHPTIARHVARHDPARVLREVAAKRRVLRRHRPERVGDRVVCRVDGDPFPCADVRDLAAPYADHPR</sequence>
<keyword evidence="2" id="KW-1185">Reference proteome</keyword>